<evidence type="ECO:0000256" key="3">
    <source>
        <dbReference type="ARBA" id="ARBA00012720"/>
    </source>
</evidence>
<dbReference type="GO" id="GO:0005634">
    <property type="term" value="C:nucleus"/>
    <property type="evidence" value="ECO:0007669"/>
    <property type="project" value="UniProtKB-SubCell"/>
</dbReference>
<dbReference type="Gene3D" id="1.10.1670.10">
    <property type="entry name" value="Helix-hairpin-Helix base-excision DNA repair enzymes (C-terminal)"/>
    <property type="match status" value="1"/>
</dbReference>
<dbReference type="InterPro" id="IPR012904">
    <property type="entry name" value="OGG_N"/>
</dbReference>
<evidence type="ECO:0000256" key="10">
    <source>
        <dbReference type="ARBA" id="ARBA00023295"/>
    </source>
</evidence>
<dbReference type="PANTHER" id="PTHR10242:SF2">
    <property type="entry name" value="N-GLYCOSYLASE_DNA LYASE"/>
    <property type="match status" value="1"/>
</dbReference>
<evidence type="ECO:0000256" key="11">
    <source>
        <dbReference type="ARBA" id="ARBA00044632"/>
    </source>
</evidence>
<keyword evidence="15" id="KW-1185">Reference proteome</keyword>
<dbReference type="GO" id="GO:0006289">
    <property type="term" value="P:nucleotide-excision repair"/>
    <property type="evidence" value="ECO:0007669"/>
    <property type="project" value="InterPro"/>
</dbReference>
<comment type="similarity">
    <text evidence="2">Belongs to the type-1 OGG1 family.</text>
</comment>
<sequence>MRSLTFRTSPVPVPGSNLMKRKKCFSSSPTSDLTGVTTPQTPLTLDITHLSKASETLSSARRAKRSLSQILKTQNLPKTDSIVEWVPLNLGKSELSLPLTFPTGQTFRWKKTGPLQYTGVVKSHLVSLKHLENGDVAYHIHASSSSLIDCNDAKSVLLDFLNADICLSDMWENFSASDQRFAQLAPHLAGARVLRQEPLECLIQFLCSSNNNIGRITKMVDYISSLGVFLGTVEGFNFYEFPSLECLAMVSEEEFRKAGFGYRAKYIVDTIKVLEAKPGGGDTWLHSLRKLALEEVVSGLCTLSGVGPKVAACVALFSLDQHHAVPVDTHVWQIATKYLVPELAGARLSPKLCVRVSEAFVERYGKYAGWAQTLLFVAELPSQKALISPEVSTVKQKKKTVFSKEEIE</sequence>
<evidence type="ECO:0000256" key="6">
    <source>
        <dbReference type="ARBA" id="ARBA00023204"/>
    </source>
</evidence>
<reference evidence="14 15" key="1">
    <citation type="submission" date="2024-03" db="EMBL/GenBank/DDBJ databases">
        <title>WGS assembly of Saponaria officinalis var. Norfolk2.</title>
        <authorList>
            <person name="Jenkins J."/>
            <person name="Shu S."/>
            <person name="Grimwood J."/>
            <person name="Barry K."/>
            <person name="Goodstein D."/>
            <person name="Schmutz J."/>
            <person name="Leebens-Mack J."/>
            <person name="Osbourn A."/>
        </authorList>
    </citation>
    <scope>NUCLEOTIDE SEQUENCE [LARGE SCALE GENOMIC DNA]</scope>
    <source>
        <strain evidence="15">cv. Norfolk2</strain>
        <strain evidence="14">JIC</strain>
        <tissue evidence="14">Leaf</tissue>
    </source>
</reference>
<evidence type="ECO:0000256" key="2">
    <source>
        <dbReference type="ARBA" id="ARBA00010679"/>
    </source>
</evidence>
<dbReference type="Gene3D" id="1.10.340.30">
    <property type="entry name" value="Hypothetical protein, domain 2"/>
    <property type="match status" value="1"/>
</dbReference>
<keyword evidence="9" id="KW-0511">Multifunctional enzyme</keyword>
<dbReference type="EMBL" id="JBDFQZ010000002">
    <property type="protein sequence ID" value="KAK9750650.1"/>
    <property type="molecule type" value="Genomic_DNA"/>
</dbReference>
<dbReference type="GO" id="GO:0034039">
    <property type="term" value="F:8-oxo-7,8-dihydroguanine DNA N-glycosylase activity"/>
    <property type="evidence" value="ECO:0007669"/>
    <property type="project" value="TreeGrafter"/>
</dbReference>
<dbReference type="AlphaFoldDB" id="A0AAW1MN29"/>
<evidence type="ECO:0000256" key="12">
    <source>
        <dbReference type="SAM" id="MobiDB-lite"/>
    </source>
</evidence>
<evidence type="ECO:0000256" key="9">
    <source>
        <dbReference type="ARBA" id="ARBA00023268"/>
    </source>
</evidence>
<evidence type="ECO:0000256" key="1">
    <source>
        <dbReference type="ARBA" id="ARBA00004123"/>
    </source>
</evidence>
<organism evidence="14 15">
    <name type="scientific">Saponaria officinalis</name>
    <name type="common">Common soapwort</name>
    <name type="synonym">Lychnis saponaria</name>
    <dbReference type="NCBI Taxonomy" id="3572"/>
    <lineage>
        <taxon>Eukaryota</taxon>
        <taxon>Viridiplantae</taxon>
        <taxon>Streptophyta</taxon>
        <taxon>Embryophyta</taxon>
        <taxon>Tracheophyta</taxon>
        <taxon>Spermatophyta</taxon>
        <taxon>Magnoliopsida</taxon>
        <taxon>eudicotyledons</taxon>
        <taxon>Gunneridae</taxon>
        <taxon>Pentapetalae</taxon>
        <taxon>Caryophyllales</taxon>
        <taxon>Caryophyllaceae</taxon>
        <taxon>Caryophylleae</taxon>
        <taxon>Saponaria</taxon>
    </lineage>
</organism>
<keyword evidence="8" id="KW-0539">Nucleus</keyword>
<evidence type="ECO:0000256" key="7">
    <source>
        <dbReference type="ARBA" id="ARBA00023239"/>
    </source>
</evidence>
<feature type="region of interest" description="Disordered" evidence="12">
    <location>
        <begin position="1"/>
        <end position="39"/>
    </location>
</feature>
<name>A0AAW1MN29_SAPOF</name>
<dbReference type="Proteomes" id="UP001443914">
    <property type="component" value="Unassembled WGS sequence"/>
</dbReference>
<dbReference type="PANTHER" id="PTHR10242">
    <property type="entry name" value="8-OXOGUANINE DNA GLYCOSYLASE"/>
    <property type="match status" value="1"/>
</dbReference>
<protein>
    <recommendedName>
        <fullName evidence="3">DNA-(apurinic or apyrimidinic site) lyase</fullName>
        <ecNumber evidence="3">4.2.99.18</ecNumber>
    </recommendedName>
</protein>
<dbReference type="Gene3D" id="3.30.310.40">
    <property type="match status" value="1"/>
</dbReference>
<dbReference type="Pfam" id="PF07934">
    <property type="entry name" value="OGG_N"/>
    <property type="match status" value="1"/>
</dbReference>
<evidence type="ECO:0000256" key="8">
    <source>
        <dbReference type="ARBA" id="ARBA00023242"/>
    </source>
</evidence>
<evidence type="ECO:0000256" key="5">
    <source>
        <dbReference type="ARBA" id="ARBA00022801"/>
    </source>
</evidence>
<keyword evidence="4" id="KW-0227">DNA damage</keyword>
<dbReference type="FunFam" id="1.10.1670.10:FF:000005">
    <property type="entry name" value="N-glycosylase/DNA lyase OGG1"/>
    <property type="match status" value="1"/>
</dbReference>
<accession>A0AAW1MN29</accession>
<dbReference type="FunFam" id="1.10.340.30:FF:000012">
    <property type="entry name" value="N-glycosylase/DNA lyase"/>
    <property type="match status" value="1"/>
</dbReference>
<comment type="subcellular location">
    <subcellularLocation>
        <location evidence="1">Nucleus</location>
    </subcellularLocation>
</comment>
<dbReference type="EC" id="4.2.99.18" evidence="3"/>
<dbReference type="CDD" id="cd00056">
    <property type="entry name" value="ENDO3c"/>
    <property type="match status" value="1"/>
</dbReference>
<gene>
    <name evidence="14" type="ORF">RND81_02G210900</name>
</gene>
<dbReference type="InterPro" id="IPR052054">
    <property type="entry name" value="Oxidative_DNA_repair_enzyme"/>
</dbReference>
<dbReference type="GO" id="GO:0003684">
    <property type="term" value="F:damaged DNA binding"/>
    <property type="evidence" value="ECO:0007669"/>
    <property type="project" value="InterPro"/>
</dbReference>
<evidence type="ECO:0000259" key="13">
    <source>
        <dbReference type="SMART" id="SM00478"/>
    </source>
</evidence>
<feature type="domain" description="HhH-GPD" evidence="13">
    <location>
        <begin position="207"/>
        <end position="380"/>
    </location>
</feature>
<comment type="catalytic activity">
    <reaction evidence="11">
        <text>2'-deoxyribonucleotide-(2'-deoxyribose 5'-phosphate)-2'-deoxyribonucleotide-DNA = a 3'-end 2'-deoxyribonucleotide-(2,3-dehydro-2,3-deoxyribose 5'-phosphate)-DNA + a 5'-end 5'-phospho-2'-deoxyribonucleoside-DNA + H(+)</text>
        <dbReference type="Rhea" id="RHEA:66592"/>
        <dbReference type="Rhea" id="RHEA-COMP:13180"/>
        <dbReference type="Rhea" id="RHEA-COMP:16897"/>
        <dbReference type="Rhea" id="RHEA-COMP:17067"/>
        <dbReference type="ChEBI" id="CHEBI:15378"/>
        <dbReference type="ChEBI" id="CHEBI:136412"/>
        <dbReference type="ChEBI" id="CHEBI:157695"/>
        <dbReference type="ChEBI" id="CHEBI:167181"/>
        <dbReference type="EC" id="4.2.99.18"/>
    </reaction>
</comment>
<keyword evidence="5" id="KW-0378">Hydrolase</keyword>
<dbReference type="InterPro" id="IPR003265">
    <property type="entry name" value="HhH-GPD_domain"/>
</dbReference>
<dbReference type="SMART" id="SM00478">
    <property type="entry name" value="ENDO3c"/>
    <property type="match status" value="1"/>
</dbReference>
<keyword evidence="7" id="KW-0456">Lyase</keyword>
<dbReference type="InterPro" id="IPR011257">
    <property type="entry name" value="DNA_glycosylase"/>
</dbReference>
<dbReference type="Pfam" id="PF00730">
    <property type="entry name" value="HhH-GPD"/>
    <property type="match status" value="1"/>
</dbReference>
<evidence type="ECO:0000313" key="15">
    <source>
        <dbReference type="Proteomes" id="UP001443914"/>
    </source>
</evidence>
<evidence type="ECO:0000256" key="4">
    <source>
        <dbReference type="ARBA" id="ARBA00022763"/>
    </source>
</evidence>
<dbReference type="EMBL" id="JBDFQZ010000002">
    <property type="protein sequence ID" value="KAK9750649.1"/>
    <property type="molecule type" value="Genomic_DNA"/>
</dbReference>
<feature type="compositionally biased region" description="Polar residues" evidence="12">
    <location>
        <begin position="25"/>
        <end position="39"/>
    </location>
</feature>
<dbReference type="GO" id="GO:0140078">
    <property type="term" value="F:class I DNA-(apurinic or apyrimidinic site) endonuclease activity"/>
    <property type="evidence" value="ECO:0007669"/>
    <property type="project" value="UniProtKB-EC"/>
</dbReference>
<comment type="caution">
    <text evidence="14">The sequence shown here is derived from an EMBL/GenBank/DDBJ whole genome shotgun (WGS) entry which is preliminary data.</text>
</comment>
<dbReference type="InterPro" id="IPR023170">
    <property type="entry name" value="HhH_base_excis_C"/>
</dbReference>
<keyword evidence="6" id="KW-0234">DNA repair</keyword>
<dbReference type="SUPFAM" id="SSF55945">
    <property type="entry name" value="TATA-box binding protein-like"/>
    <property type="match status" value="1"/>
</dbReference>
<dbReference type="GO" id="GO:0006285">
    <property type="term" value="P:base-excision repair, AP site formation"/>
    <property type="evidence" value="ECO:0007669"/>
    <property type="project" value="TreeGrafter"/>
</dbReference>
<keyword evidence="10" id="KW-0326">Glycosidase</keyword>
<evidence type="ECO:0000313" key="14">
    <source>
        <dbReference type="EMBL" id="KAK9750649.1"/>
    </source>
</evidence>
<dbReference type="SUPFAM" id="SSF48150">
    <property type="entry name" value="DNA-glycosylase"/>
    <property type="match status" value="1"/>
</dbReference>
<proteinExistence type="inferred from homology"/>